<protein>
    <submittedName>
        <fullName evidence="3">SDR family NAD(P)-dependent oxidoreductase</fullName>
    </submittedName>
</protein>
<dbReference type="InterPro" id="IPR036291">
    <property type="entry name" value="NAD(P)-bd_dom_sf"/>
</dbReference>
<name>A0ABT3QTP9_9HYPH</name>
<evidence type="ECO:0000256" key="2">
    <source>
        <dbReference type="RuleBase" id="RU000363"/>
    </source>
</evidence>
<gene>
    <name evidence="3" type="ORF">OPR82_20030</name>
</gene>
<dbReference type="SUPFAM" id="SSF51735">
    <property type="entry name" value="NAD(P)-binding Rossmann-fold domains"/>
    <property type="match status" value="1"/>
</dbReference>
<evidence type="ECO:0000313" key="3">
    <source>
        <dbReference type="EMBL" id="MCX2699008.1"/>
    </source>
</evidence>
<dbReference type="Gene3D" id="3.40.50.720">
    <property type="entry name" value="NAD(P)-binding Rossmann-like Domain"/>
    <property type="match status" value="1"/>
</dbReference>
<dbReference type="PRINTS" id="PR00081">
    <property type="entry name" value="GDHRDH"/>
</dbReference>
<comment type="similarity">
    <text evidence="1 2">Belongs to the short-chain dehydrogenases/reductases (SDR) family.</text>
</comment>
<dbReference type="Pfam" id="PF00106">
    <property type="entry name" value="adh_short"/>
    <property type="match status" value="1"/>
</dbReference>
<evidence type="ECO:0000313" key="4">
    <source>
        <dbReference type="Proteomes" id="UP001301216"/>
    </source>
</evidence>
<dbReference type="InterPro" id="IPR050259">
    <property type="entry name" value="SDR"/>
</dbReference>
<dbReference type="Proteomes" id="UP001301216">
    <property type="component" value="Unassembled WGS sequence"/>
</dbReference>
<evidence type="ECO:0000256" key="1">
    <source>
        <dbReference type="ARBA" id="ARBA00006484"/>
    </source>
</evidence>
<sequence length="260" mass="27420">MSSDTGCGVLITGSALGLGLELARVFAKAKNRVFLTDIRPEVVDVAQALSNETGQPVGAVALNLSQEGTADELVVHAKEHLGSIDILINNAVIRKISPVQSLADADWDRALEVNLSAPFRLIRACLPDMQKRGWGRIINMASVYSLIALAERADYVTTKHAMIGLTRTVALELASTAITCNAICPGLMATDSARARISALAVEKGLSEEEATDLFLSTRQPGGKFIPMNTVTALALFLCGSASEGINGAAIPVDNGWSFA</sequence>
<dbReference type="InterPro" id="IPR020904">
    <property type="entry name" value="Sc_DH/Rdtase_CS"/>
</dbReference>
<dbReference type="PROSITE" id="PS00061">
    <property type="entry name" value="ADH_SHORT"/>
    <property type="match status" value="1"/>
</dbReference>
<dbReference type="PRINTS" id="PR00080">
    <property type="entry name" value="SDRFAMILY"/>
</dbReference>
<dbReference type="InterPro" id="IPR002347">
    <property type="entry name" value="SDR_fam"/>
</dbReference>
<reference evidence="3 4" key="1">
    <citation type="submission" date="2022-11" db="EMBL/GenBank/DDBJ databases">
        <title>Brucella sp. YY2X, whole genome shotgun sequencing project.</title>
        <authorList>
            <person name="Yang Y."/>
        </authorList>
    </citation>
    <scope>NUCLEOTIDE SEQUENCE [LARGE SCALE GENOMIC DNA]</scope>
    <source>
        <strain evidence="3 4">YY2X</strain>
    </source>
</reference>
<comment type="caution">
    <text evidence="3">The sequence shown here is derived from an EMBL/GenBank/DDBJ whole genome shotgun (WGS) entry which is preliminary data.</text>
</comment>
<accession>A0ABT3QTP9</accession>
<dbReference type="PANTHER" id="PTHR42879">
    <property type="entry name" value="3-OXOACYL-(ACYL-CARRIER-PROTEIN) REDUCTASE"/>
    <property type="match status" value="1"/>
</dbReference>
<dbReference type="EMBL" id="JAPHAV010000017">
    <property type="protein sequence ID" value="MCX2699008.1"/>
    <property type="molecule type" value="Genomic_DNA"/>
</dbReference>
<dbReference type="PANTHER" id="PTHR42879:SF2">
    <property type="entry name" value="3-OXOACYL-[ACYL-CARRIER-PROTEIN] REDUCTASE FABG"/>
    <property type="match status" value="1"/>
</dbReference>
<proteinExistence type="inferred from homology"/>
<keyword evidence="4" id="KW-1185">Reference proteome</keyword>
<dbReference type="RefSeq" id="WP_265986662.1">
    <property type="nucleotide sequence ID" value="NZ_JAPHAV010000017.1"/>
</dbReference>
<organism evidence="3 4">
    <name type="scientific">Ochrobactrum chromiisoli</name>
    <dbReference type="NCBI Taxonomy" id="2993941"/>
    <lineage>
        <taxon>Bacteria</taxon>
        <taxon>Pseudomonadati</taxon>
        <taxon>Pseudomonadota</taxon>
        <taxon>Alphaproteobacteria</taxon>
        <taxon>Hyphomicrobiales</taxon>
        <taxon>Brucellaceae</taxon>
        <taxon>Brucella/Ochrobactrum group</taxon>
        <taxon>Ochrobactrum</taxon>
    </lineage>
</organism>